<dbReference type="OrthoDB" id="9783171at2"/>
<keyword evidence="5" id="KW-0560">Oxidoreductase</keyword>
<accession>A0A0L8AMB9</accession>
<dbReference type="AlphaFoldDB" id="A0A0L8AMB9"/>
<dbReference type="EMBL" id="JSVA01000008">
    <property type="protein sequence ID" value="KOF03362.1"/>
    <property type="molecule type" value="Genomic_DNA"/>
</dbReference>
<dbReference type="Gene3D" id="2.60.120.620">
    <property type="entry name" value="q2cbj1_9rhob like domain"/>
    <property type="match status" value="1"/>
</dbReference>
<dbReference type="InterPro" id="IPR051559">
    <property type="entry name" value="HIF_prolyl_hydroxylases"/>
</dbReference>
<dbReference type="SMART" id="SM00702">
    <property type="entry name" value="P4Hc"/>
    <property type="match status" value="1"/>
</dbReference>
<dbReference type="PANTHER" id="PTHR12907:SF26">
    <property type="entry name" value="HIF PROLYL HYDROXYLASE, ISOFORM C"/>
    <property type="match status" value="1"/>
</dbReference>
<dbReference type="InterPro" id="IPR044862">
    <property type="entry name" value="Pro_4_hyd_alph_FE2OG_OXY"/>
</dbReference>
<evidence type="ECO:0000259" key="7">
    <source>
        <dbReference type="PROSITE" id="PS51471"/>
    </source>
</evidence>
<keyword evidence="6" id="KW-0408">Iron</keyword>
<comment type="caution">
    <text evidence="8">The sequence shown here is derived from an EMBL/GenBank/DDBJ whole genome shotgun (WGS) entry which is preliminary data.</text>
</comment>
<name>A0A0L8AMB9_9BACT</name>
<dbReference type="GO" id="GO:0031418">
    <property type="term" value="F:L-ascorbic acid binding"/>
    <property type="evidence" value="ECO:0007669"/>
    <property type="project" value="UniProtKB-KW"/>
</dbReference>
<evidence type="ECO:0000256" key="1">
    <source>
        <dbReference type="ARBA" id="ARBA00001961"/>
    </source>
</evidence>
<dbReference type="Pfam" id="PF13640">
    <property type="entry name" value="2OG-FeII_Oxy_3"/>
    <property type="match status" value="1"/>
</dbReference>
<sequence>MTKFSEEQWIDWVDQLSQNDFVVIDDFLDKQLFESIRTYFLDRLEMDGFSDAAIGALNHKQLEKSIRGDKIYWLERKNDLEMESFFQLSDELIQQLNQLCYLSLSGCEFHLAHYPIGAFYKKHIDQFKGRSNRLISVIIYLNVGWKPGDGGELKIFKENGGELLVEPLAGRCVMFKSDTVPHEVMKTQVNRYSLTGWLLYQPSTLGYLLG</sequence>
<dbReference type="InterPro" id="IPR006620">
    <property type="entry name" value="Pro_4_hyd_alph"/>
</dbReference>
<reference evidence="9" key="1">
    <citation type="submission" date="2014-11" db="EMBL/GenBank/DDBJ databases">
        <title>Genome sequencing of Roseivirga sp. D-25.</title>
        <authorList>
            <person name="Selvaratnam C."/>
            <person name="Thevarajoo S."/>
            <person name="Goh K.M."/>
            <person name="Eee R."/>
            <person name="Chan K.-G."/>
            <person name="Chong C.S."/>
        </authorList>
    </citation>
    <scope>NUCLEOTIDE SEQUENCE [LARGE SCALE GENOMIC DNA]</scope>
    <source>
        <strain evidence="9">D-25</strain>
    </source>
</reference>
<comment type="cofactor">
    <cofactor evidence="1">
        <name>L-ascorbate</name>
        <dbReference type="ChEBI" id="CHEBI:38290"/>
    </cofactor>
</comment>
<evidence type="ECO:0000313" key="8">
    <source>
        <dbReference type="EMBL" id="KOF03362.1"/>
    </source>
</evidence>
<dbReference type="PROSITE" id="PS51471">
    <property type="entry name" value="FE2OG_OXY"/>
    <property type="match status" value="1"/>
</dbReference>
<dbReference type="GO" id="GO:0008198">
    <property type="term" value="F:ferrous iron binding"/>
    <property type="evidence" value="ECO:0007669"/>
    <property type="project" value="TreeGrafter"/>
</dbReference>
<evidence type="ECO:0000256" key="2">
    <source>
        <dbReference type="ARBA" id="ARBA00022723"/>
    </source>
</evidence>
<dbReference type="Proteomes" id="UP000036908">
    <property type="component" value="Unassembled WGS sequence"/>
</dbReference>
<keyword evidence="9" id="KW-1185">Reference proteome</keyword>
<organism evidence="8 9">
    <name type="scientific">Roseivirga seohaensis subsp. aquiponti</name>
    <dbReference type="NCBI Taxonomy" id="1566026"/>
    <lineage>
        <taxon>Bacteria</taxon>
        <taxon>Pseudomonadati</taxon>
        <taxon>Bacteroidota</taxon>
        <taxon>Cytophagia</taxon>
        <taxon>Cytophagales</taxon>
        <taxon>Roseivirgaceae</taxon>
        <taxon>Roseivirga</taxon>
    </lineage>
</organism>
<dbReference type="RefSeq" id="WP_053223311.1">
    <property type="nucleotide sequence ID" value="NZ_JSVA01000008.1"/>
</dbReference>
<dbReference type="PANTHER" id="PTHR12907">
    <property type="entry name" value="EGL NINE HOMOLOG-RELATED"/>
    <property type="match status" value="1"/>
</dbReference>
<dbReference type="GO" id="GO:0031543">
    <property type="term" value="F:peptidyl-proline dioxygenase activity"/>
    <property type="evidence" value="ECO:0007669"/>
    <property type="project" value="TreeGrafter"/>
</dbReference>
<dbReference type="InterPro" id="IPR005123">
    <property type="entry name" value="Oxoglu/Fe-dep_dioxygenase_dom"/>
</dbReference>
<gene>
    <name evidence="8" type="ORF">OB69_07990</name>
</gene>
<proteinExistence type="predicted"/>
<dbReference type="PATRIC" id="fig|1566026.4.peg.3432"/>
<dbReference type="GO" id="GO:0071456">
    <property type="term" value="P:cellular response to hypoxia"/>
    <property type="evidence" value="ECO:0007669"/>
    <property type="project" value="TreeGrafter"/>
</dbReference>
<evidence type="ECO:0000256" key="5">
    <source>
        <dbReference type="ARBA" id="ARBA00023002"/>
    </source>
</evidence>
<keyword evidence="4" id="KW-0223">Dioxygenase</keyword>
<evidence type="ECO:0000256" key="3">
    <source>
        <dbReference type="ARBA" id="ARBA00022896"/>
    </source>
</evidence>
<evidence type="ECO:0000256" key="4">
    <source>
        <dbReference type="ARBA" id="ARBA00022964"/>
    </source>
</evidence>
<evidence type="ECO:0000256" key="6">
    <source>
        <dbReference type="ARBA" id="ARBA00023004"/>
    </source>
</evidence>
<keyword evidence="3" id="KW-0847">Vitamin C</keyword>
<evidence type="ECO:0000313" key="9">
    <source>
        <dbReference type="Proteomes" id="UP000036908"/>
    </source>
</evidence>
<protein>
    <submittedName>
        <fullName evidence="8">2OG-Fe(II) oxygenase</fullName>
    </submittedName>
</protein>
<keyword evidence="2" id="KW-0479">Metal-binding</keyword>
<feature type="domain" description="Fe2OG dioxygenase" evidence="7">
    <location>
        <begin position="103"/>
        <end position="200"/>
    </location>
</feature>